<feature type="compositionally biased region" description="Low complexity" evidence="1">
    <location>
        <begin position="151"/>
        <end position="162"/>
    </location>
</feature>
<evidence type="ECO:0000313" key="4">
    <source>
        <dbReference type="Proteomes" id="UP001175271"/>
    </source>
</evidence>
<feature type="chain" id="PRO_5041328006" evidence="2">
    <location>
        <begin position="22"/>
        <end position="203"/>
    </location>
</feature>
<feature type="signal peptide" evidence="2">
    <location>
        <begin position="1"/>
        <end position="21"/>
    </location>
</feature>
<reference evidence="3" key="1">
    <citation type="submission" date="2023-06" db="EMBL/GenBank/DDBJ databases">
        <title>Genomic analysis of the entomopathogenic nematode Steinernema hermaphroditum.</title>
        <authorList>
            <person name="Schwarz E.M."/>
            <person name="Heppert J.K."/>
            <person name="Baniya A."/>
            <person name="Schwartz H.T."/>
            <person name="Tan C.-H."/>
            <person name="Antoshechkin I."/>
            <person name="Sternberg P.W."/>
            <person name="Goodrich-Blair H."/>
            <person name="Dillman A.R."/>
        </authorList>
    </citation>
    <scope>NUCLEOTIDE SEQUENCE</scope>
    <source>
        <strain evidence="3">PS9179</strain>
        <tissue evidence="3">Whole animal</tissue>
    </source>
</reference>
<sequence>MKRLFSIAVSALLLIASFAVATQNEALSADVLPNTNHSVELPTNPSPDVIPTGVKDAEAPVKLPETTKEDSIDVLKKEGSGDGFPKSHAVEKNTEPELQSPFEMDNGELISHIVKRDEMVKAKPELLMSDNEQEKTTEGEKKEPEVEEKSATNSTTAAVTTVKPTSFSPKFTTTASGNTTAASSAAHIGYVFAMTFVLARLIL</sequence>
<dbReference type="Proteomes" id="UP001175271">
    <property type="component" value="Unassembled WGS sequence"/>
</dbReference>
<organism evidence="3 4">
    <name type="scientific">Steinernema hermaphroditum</name>
    <dbReference type="NCBI Taxonomy" id="289476"/>
    <lineage>
        <taxon>Eukaryota</taxon>
        <taxon>Metazoa</taxon>
        <taxon>Ecdysozoa</taxon>
        <taxon>Nematoda</taxon>
        <taxon>Chromadorea</taxon>
        <taxon>Rhabditida</taxon>
        <taxon>Tylenchina</taxon>
        <taxon>Panagrolaimomorpha</taxon>
        <taxon>Strongyloidoidea</taxon>
        <taxon>Steinernematidae</taxon>
        <taxon>Steinernema</taxon>
    </lineage>
</organism>
<dbReference type="AlphaFoldDB" id="A0AA39LPV2"/>
<comment type="caution">
    <text evidence="3">The sequence shown here is derived from an EMBL/GenBank/DDBJ whole genome shotgun (WGS) entry which is preliminary data.</text>
</comment>
<evidence type="ECO:0000313" key="3">
    <source>
        <dbReference type="EMBL" id="KAK0405272.1"/>
    </source>
</evidence>
<name>A0AA39LPV2_9BILA</name>
<evidence type="ECO:0000256" key="1">
    <source>
        <dbReference type="SAM" id="MobiDB-lite"/>
    </source>
</evidence>
<keyword evidence="2" id="KW-0732">Signal</keyword>
<dbReference type="EMBL" id="JAUCMV010000004">
    <property type="protein sequence ID" value="KAK0405272.1"/>
    <property type="molecule type" value="Genomic_DNA"/>
</dbReference>
<feature type="compositionally biased region" description="Basic and acidic residues" evidence="1">
    <location>
        <begin position="132"/>
        <end position="150"/>
    </location>
</feature>
<proteinExistence type="predicted"/>
<accession>A0AA39LPV2</accession>
<evidence type="ECO:0000256" key="2">
    <source>
        <dbReference type="SAM" id="SignalP"/>
    </source>
</evidence>
<protein>
    <submittedName>
        <fullName evidence="3">Uncharacterized protein</fullName>
    </submittedName>
</protein>
<gene>
    <name evidence="3" type="ORF">QR680_017892</name>
</gene>
<feature type="region of interest" description="Disordered" evidence="1">
    <location>
        <begin position="126"/>
        <end position="179"/>
    </location>
</feature>
<keyword evidence="4" id="KW-1185">Reference proteome</keyword>